<comment type="caution">
    <text evidence="14">The sequence shown here is derived from an EMBL/GenBank/DDBJ whole genome shotgun (WGS) entry which is preliminary data.</text>
</comment>
<keyword evidence="7 13" id="KW-0812">Transmembrane</keyword>
<dbReference type="InterPro" id="IPR050829">
    <property type="entry name" value="CorA_MIT"/>
</dbReference>
<dbReference type="Pfam" id="PF01544">
    <property type="entry name" value="CorA"/>
    <property type="match status" value="1"/>
</dbReference>
<dbReference type="GO" id="GO:0015099">
    <property type="term" value="F:nickel cation transmembrane transporter activity"/>
    <property type="evidence" value="ECO:0007669"/>
    <property type="project" value="TreeGrafter"/>
</dbReference>
<dbReference type="GO" id="GO:0015095">
    <property type="term" value="F:magnesium ion transmembrane transporter activity"/>
    <property type="evidence" value="ECO:0007669"/>
    <property type="project" value="TreeGrafter"/>
</dbReference>
<evidence type="ECO:0000256" key="5">
    <source>
        <dbReference type="ARBA" id="ARBA00022475"/>
    </source>
</evidence>
<dbReference type="InterPro" id="IPR002523">
    <property type="entry name" value="MgTranspt_CorA/ZnTranspt_ZntB"/>
</dbReference>
<comment type="catalytic activity">
    <reaction evidence="12">
        <text>Mg(2+)(in) = Mg(2+)(out)</text>
        <dbReference type="Rhea" id="RHEA:29827"/>
        <dbReference type="ChEBI" id="CHEBI:18420"/>
    </reaction>
</comment>
<dbReference type="InterPro" id="IPR045863">
    <property type="entry name" value="CorA_TM1_TM2"/>
</dbReference>
<sequence>MLRAFSPRSEQVHVDVTAAGYDLGQVVWFDLLTPSRQEEEFVEKNLAVSVPTREDLIEIEPSSRLYRENGALHLTANVMAGVSARKPQASPISFVLTKERLITVRYDDPLPFRAFIAHLERQPDLCGTPASALVFLLDAVVERTADILEEVARSMDSVSGKVFDRPAGGKRKRMTNEGLEDILLEIGSSQQMLSKVRESLSSLARLASFLAFSLPEYEPAEVPHLKTVSRDIASLSDQAAFMSGNVTFLLDAALGLINIQQNAIIKIFSVAAVIFLPPTLVGTVYGMNFEHMPELDWAFGYPMSIGLMIVSATLPYLWFKKKGWL</sequence>
<dbReference type="GO" id="GO:0015087">
    <property type="term" value="F:cobalt ion transmembrane transporter activity"/>
    <property type="evidence" value="ECO:0007669"/>
    <property type="project" value="TreeGrafter"/>
</dbReference>
<keyword evidence="11 13" id="KW-0472">Membrane</keyword>
<dbReference type="SUPFAM" id="SSF144083">
    <property type="entry name" value="Magnesium transport protein CorA, transmembrane region"/>
    <property type="match status" value="1"/>
</dbReference>
<evidence type="ECO:0000256" key="6">
    <source>
        <dbReference type="ARBA" id="ARBA00022519"/>
    </source>
</evidence>
<evidence type="ECO:0000256" key="9">
    <source>
        <dbReference type="ARBA" id="ARBA00022989"/>
    </source>
</evidence>
<keyword evidence="10" id="KW-0406">Ion transport</keyword>
<dbReference type="GO" id="GO:0005886">
    <property type="term" value="C:plasma membrane"/>
    <property type="evidence" value="ECO:0007669"/>
    <property type="project" value="UniProtKB-SubCell"/>
</dbReference>
<dbReference type="Gene3D" id="1.20.58.340">
    <property type="entry name" value="Magnesium transport protein CorA, transmembrane region"/>
    <property type="match status" value="2"/>
</dbReference>
<dbReference type="SUPFAM" id="SSF143865">
    <property type="entry name" value="CorA soluble domain-like"/>
    <property type="match status" value="1"/>
</dbReference>
<accession>A0A6I4UXS0</accession>
<comment type="subcellular location">
    <subcellularLocation>
        <location evidence="1">Cell inner membrane</location>
        <topology evidence="1">Multi-pass membrane protein</topology>
    </subcellularLocation>
</comment>
<organism evidence="14 15">
    <name type="scientific">Croceibacterium soli</name>
    <dbReference type="NCBI Taxonomy" id="1739690"/>
    <lineage>
        <taxon>Bacteria</taxon>
        <taxon>Pseudomonadati</taxon>
        <taxon>Pseudomonadota</taxon>
        <taxon>Alphaproteobacteria</taxon>
        <taxon>Sphingomonadales</taxon>
        <taxon>Erythrobacteraceae</taxon>
        <taxon>Croceibacterium</taxon>
    </lineage>
</organism>
<feature type="transmembrane region" description="Helical" evidence="13">
    <location>
        <begin position="299"/>
        <end position="319"/>
    </location>
</feature>
<reference evidence="14 15" key="1">
    <citation type="submission" date="2019-12" db="EMBL/GenBank/DDBJ databases">
        <title>Genomic-based taxomic classification of the family Erythrobacteraceae.</title>
        <authorList>
            <person name="Xu L."/>
        </authorList>
    </citation>
    <scope>NUCLEOTIDE SEQUENCE [LARGE SCALE GENOMIC DNA]</scope>
    <source>
        <strain evidence="14 15">MCCC 1K02066</strain>
    </source>
</reference>
<keyword evidence="8" id="KW-0460">Magnesium</keyword>
<dbReference type="EMBL" id="WTYK01000008">
    <property type="protein sequence ID" value="MXP42589.1"/>
    <property type="molecule type" value="Genomic_DNA"/>
</dbReference>
<dbReference type="InterPro" id="IPR045861">
    <property type="entry name" value="CorA_cytoplasmic_dom"/>
</dbReference>
<dbReference type="RefSeq" id="WP_160747438.1">
    <property type="nucleotide sequence ID" value="NZ_WTYK01000008.1"/>
</dbReference>
<gene>
    <name evidence="14" type="ORF">GRI75_13165</name>
</gene>
<keyword evidence="15" id="KW-1185">Reference proteome</keyword>
<evidence type="ECO:0000256" key="11">
    <source>
        <dbReference type="ARBA" id="ARBA00023136"/>
    </source>
</evidence>
<name>A0A6I4UXS0_9SPHN</name>
<keyword evidence="5" id="KW-1003">Cell membrane</keyword>
<evidence type="ECO:0000313" key="15">
    <source>
        <dbReference type="Proteomes" id="UP000469159"/>
    </source>
</evidence>
<keyword evidence="4" id="KW-0813">Transport</keyword>
<dbReference type="PANTHER" id="PTHR47685:SF1">
    <property type="entry name" value="MAGNESIUM TRANSPORT PROTEIN CORA"/>
    <property type="match status" value="1"/>
</dbReference>
<dbReference type="AlphaFoldDB" id="A0A6I4UXS0"/>
<evidence type="ECO:0000256" key="13">
    <source>
        <dbReference type="SAM" id="Phobius"/>
    </source>
</evidence>
<evidence type="ECO:0000256" key="4">
    <source>
        <dbReference type="ARBA" id="ARBA00022448"/>
    </source>
</evidence>
<dbReference type="FunFam" id="1.20.58.340:FF:000001">
    <property type="entry name" value="Magnesium transport protein CorA"/>
    <property type="match status" value="1"/>
</dbReference>
<evidence type="ECO:0000256" key="7">
    <source>
        <dbReference type="ARBA" id="ARBA00022692"/>
    </source>
</evidence>
<dbReference type="CDD" id="cd12837">
    <property type="entry name" value="EcCorA-like_u1"/>
    <property type="match status" value="1"/>
</dbReference>
<feature type="transmembrane region" description="Helical" evidence="13">
    <location>
        <begin position="264"/>
        <end position="287"/>
    </location>
</feature>
<evidence type="ECO:0000256" key="2">
    <source>
        <dbReference type="ARBA" id="ARBA00009765"/>
    </source>
</evidence>
<protein>
    <recommendedName>
        <fullName evidence="3">Magnesium transport protein CorA</fullName>
    </recommendedName>
</protein>
<dbReference type="PANTHER" id="PTHR47685">
    <property type="entry name" value="MAGNESIUM TRANSPORT PROTEIN CORA"/>
    <property type="match status" value="1"/>
</dbReference>
<dbReference type="OrthoDB" id="9803416at2"/>
<evidence type="ECO:0000313" key="14">
    <source>
        <dbReference type="EMBL" id="MXP42589.1"/>
    </source>
</evidence>
<evidence type="ECO:0000256" key="8">
    <source>
        <dbReference type="ARBA" id="ARBA00022842"/>
    </source>
</evidence>
<dbReference type="Gene3D" id="3.30.460.20">
    <property type="entry name" value="CorA soluble domain-like"/>
    <property type="match status" value="1"/>
</dbReference>
<comment type="similarity">
    <text evidence="2">Belongs to the CorA metal ion transporter (MIT) (TC 1.A.35) family.</text>
</comment>
<proteinExistence type="inferred from homology"/>
<evidence type="ECO:0000256" key="12">
    <source>
        <dbReference type="ARBA" id="ARBA00034269"/>
    </source>
</evidence>
<evidence type="ECO:0000256" key="3">
    <source>
        <dbReference type="ARBA" id="ARBA00019439"/>
    </source>
</evidence>
<evidence type="ECO:0000256" key="1">
    <source>
        <dbReference type="ARBA" id="ARBA00004429"/>
    </source>
</evidence>
<feature type="transmembrane region" description="Helical" evidence="13">
    <location>
        <begin position="239"/>
        <end position="257"/>
    </location>
</feature>
<evidence type="ECO:0000256" key="10">
    <source>
        <dbReference type="ARBA" id="ARBA00023065"/>
    </source>
</evidence>
<keyword evidence="6" id="KW-0997">Cell inner membrane</keyword>
<dbReference type="Proteomes" id="UP000469159">
    <property type="component" value="Unassembled WGS sequence"/>
</dbReference>
<keyword evidence="9 13" id="KW-1133">Transmembrane helix</keyword>